<keyword evidence="4" id="KW-1185">Reference proteome</keyword>
<proteinExistence type="predicted"/>
<dbReference type="InParanoid" id="D0NI80"/>
<evidence type="ECO:0000313" key="4">
    <source>
        <dbReference type="Proteomes" id="UP000006643"/>
    </source>
</evidence>
<dbReference type="eggNOG" id="ENOG502RFAY">
    <property type="taxonomic scope" value="Eukaryota"/>
</dbReference>
<gene>
    <name evidence="3" type="ORF">PITG_22944</name>
</gene>
<feature type="chain" id="PRO_5003012457" evidence="2">
    <location>
        <begin position="21"/>
        <end position="442"/>
    </location>
</feature>
<dbReference type="HOGENOM" id="CLU_620555_0_0_1"/>
<dbReference type="OrthoDB" id="129342at2759"/>
<organism evidence="3 4">
    <name type="scientific">Phytophthora infestans (strain T30-4)</name>
    <name type="common">Potato late blight agent</name>
    <dbReference type="NCBI Taxonomy" id="403677"/>
    <lineage>
        <taxon>Eukaryota</taxon>
        <taxon>Sar</taxon>
        <taxon>Stramenopiles</taxon>
        <taxon>Oomycota</taxon>
        <taxon>Peronosporomycetes</taxon>
        <taxon>Peronosporales</taxon>
        <taxon>Peronosporaceae</taxon>
        <taxon>Phytophthora</taxon>
    </lineage>
</organism>
<accession>D0NI80</accession>
<feature type="compositionally biased region" description="Basic residues" evidence="1">
    <location>
        <begin position="419"/>
        <end position="429"/>
    </location>
</feature>
<dbReference type="EMBL" id="DS028139">
    <property type="protein sequence ID" value="EEY59165.1"/>
    <property type="molecule type" value="Genomic_DNA"/>
</dbReference>
<name>D0NI80_PHYIT</name>
<dbReference type="VEuPathDB" id="FungiDB:PITG_22944"/>
<dbReference type="RefSeq" id="XP_002901179.1">
    <property type="nucleotide sequence ID" value="XM_002901133.1"/>
</dbReference>
<dbReference type="KEGG" id="pif:PITG_22944"/>
<dbReference type="GeneID" id="9470699"/>
<dbReference type="AlphaFoldDB" id="D0NI80"/>
<dbReference type="Proteomes" id="UP000006643">
    <property type="component" value="Unassembled WGS sequence"/>
</dbReference>
<evidence type="ECO:0000256" key="1">
    <source>
        <dbReference type="SAM" id="MobiDB-lite"/>
    </source>
</evidence>
<keyword evidence="2" id="KW-0732">Signal</keyword>
<feature type="signal peptide" evidence="2">
    <location>
        <begin position="1"/>
        <end position="20"/>
    </location>
</feature>
<evidence type="ECO:0000313" key="3">
    <source>
        <dbReference type="EMBL" id="EEY59165.1"/>
    </source>
</evidence>
<feature type="non-terminal residue" evidence="3">
    <location>
        <position position="442"/>
    </location>
</feature>
<evidence type="ECO:0000256" key="2">
    <source>
        <dbReference type="SAM" id="SignalP"/>
    </source>
</evidence>
<dbReference type="OMA" id="NEDTHIT"/>
<reference evidence="4" key="1">
    <citation type="journal article" date="2009" name="Nature">
        <title>Genome sequence and analysis of the Irish potato famine pathogen Phytophthora infestans.</title>
        <authorList>
            <consortium name="The Broad Institute Genome Sequencing Platform"/>
            <person name="Haas B.J."/>
            <person name="Kamoun S."/>
            <person name="Zody M.C."/>
            <person name="Jiang R.H."/>
            <person name="Handsaker R.E."/>
            <person name="Cano L.M."/>
            <person name="Grabherr M."/>
            <person name="Kodira C.D."/>
            <person name="Raffaele S."/>
            <person name="Torto-Alalibo T."/>
            <person name="Bozkurt T.O."/>
            <person name="Ah-Fong A.M."/>
            <person name="Alvarado L."/>
            <person name="Anderson V.L."/>
            <person name="Armstrong M.R."/>
            <person name="Avrova A."/>
            <person name="Baxter L."/>
            <person name="Beynon J."/>
            <person name="Boevink P.C."/>
            <person name="Bollmann S.R."/>
            <person name="Bos J.I."/>
            <person name="Bulone V."/>
            <person name="Cai G."/>
            <person name="Cakir C."/>
            <person name="Carrington J.C."/>
            <person name="Chawner M."/>
            <person name="Conti L."/>
            <person name="Costanzo S."/>
            <person name="Ewan R."/>
            <person name="Fahlgren N."/>
            <person name="Fischbach M.A."/>
            <person name="Fugelstad J."/>
            <person name="Gilroy E.M."/>
            <person name="Gnerre S."/>
            <person name="Green P.J."/>
            <person name="Grenville-Briggs L.J."/>
            <person name="Griffith J."/>
            <person name="Grunwald N.J."/>
            <person name="Horn K."/>
            <person name="Horner N.R."/>
            <person name="Hu C.H."/>
            <person name="Huitema E."/>
            <person name="Jeong D.H."/>
            <person name="Jones A.M."/>
            <person name="Jones J.D."/>
            <person name="Jones R.W."/>
            <person name="Karlsson E.K."/>
            <person name="Kunjeti S.G."/>
            <person name="Lamour K."/>
            <person name="Liu Z."/>
            <person name="Ma L."/>
            <person name="Maclean D."/>
            <person name="Chibucos M.C."/>
            <person name="McDonald H."/>
            <person name="McWalters J."/>
            <person name="Meijer H.J."/>
            <person name="Morgan W."/>
            <person name="Morris P.F."/>
            <person name="Munro C.A."/>
            <person name="O'Neill K."/>
            <person name="Ospina-Giraldo M."/>
            <person name="Pinzon A."/>
            <person name="Pritchard L."/>
            <person name="Ramsahoye B."/>
            <person name="Ren Q."/>
            <person name="Restrepo S."/>
            <person name="Roy S."/>
            <person name="Sadanandom A."/>
            <person name="Savidor A."/>
            <person name="Schornack S."/>
            <person name="Schwartz D.C."/>
            <person name="Schumann U.D."/>
            <person name="Schwessinger B."/>
            <person name="Seyer L."/>
            <person name="Sharpe T."/>
            <person name="Silvar C."/>
            <person name="Song J."/>
            <person name="Studholme D.J."/>
            <person name="Sykes S."/>
            <person name="Thines M."/>
            <person name="van de Vondervoort P.J."/>
            <person name="Phuntumart V."/>
            <person name="Wawra S."/>
            <person name="Weide R."/>
            <person name="Win J."/>
            <person name="Young C."/>
            <person name="Zhou S."/>
            <person name="Fry W."/>
            <person name="Meyers B.C."/>
            <person name="van West P."/>
            <person name="Ristaino J."/>
            <person name="Govers F."/>
            <person name="Birch P.R."/>
            <person name="Whisson S.C."/>
            <person name="Judelson H.S."/>
            <person name="Nusbaum C."/>
        </authorList>
    </citation>
    <scope>NUCLEOTIDE SEQUENCE [LARGE SCALE GENOMIC DNA]</scope>
    <source>
        <strain evidence="4">T30-4</strain>
    </source>
</reference>
<sequence>MVRTAWARAFAALIVRLALAAKKTNTAQDRATIAATIIMPKMMYVARHAWPTQTIIREADWRVRNFVWNSSFASPLNPPKGWISADIAELPVKDGGIGLPNITTELIAMAAMAVGEWSMSSNELKTKCGHVLRQDATNEDTHITPIRKRYSKSVTEDMWSTGQPLVTTWFGPEEVPASDEVPTEQELRKLLRHRNGLKTRWGNQGLRCEFIDLANGPMEKMRRHRRLTRGDYIHHAVGNLGIREIQWRDALGTIKPGSAYRSLLNGTKGCRVKDIIQIIWEAKGIVTFSPVSLQLPMTSSMAHKFRELCLSFLAQFPELAYKPTEDKVLRVSHGLDDPHHQFWVDNSGARKQVMHGWSTHLQKVAKDMELTTAIAASLDTNERQVWIVPHPWLTGMQPLWAGRRRWAQTRKGYKKVITKQKKQKAHNKLKQIAEKGARKNKP</sequence>
<feature type="compositionally biased region" description="Basic and acidic residues" evidence="1">
    <location>
        <begin position="431"/>
        <end position="442"/>
    </location>
</feature>
<feature type="region of interest" description="Disordered" evidence="1">
    <location>
        <begin position="419"/>
        <end position="442"/>
    </location>
</feature>
<protein>
    <submittedName>
        <fullName evidence="3">Secreted peptide, putative</fullName>
    </submittedName>
</protein>